<dbReference type="InterPro" id="IPR003615">
    <property type="entry name" value="HNH_nuc"/>
</dbReference>
<evidence type="ECO:0000313" key="2">
    <source>
        <dbReference type="EMBL" id="WNY23719.1"/>
    </source>
</evidence>
<dbReference type="InterPro" id="IPR002711">
    <property type="entry name" value="HNH"/>
</dbReference>
<dbReference type="GeneID" id="85195581"/>
<dbReference type="KEGG" id="mehf:MmiHf6_10330"/>
<organism evidence="2 3">
    <name type="scientific">Methanimicrococcus hongohii</name>
    <dbReference type="NCBI Taxonomy" id="3028295"/>
    <lineage>
        <taxon>Archaea</taxon>
        <taxon>Methanobacteriati</taxon>
        <taxon>Methanobacteriota</taxon>
        <taxon>Stenosarchaea group</taxon>
        <taxon>Methanomicrobia</taxon>
        <taxon>Methanosarcinales</taxon>
        <taxon>Methanosarcinaceae</taxon>
        <taxon>Methanimicrococcus</taxon>
    </lineage>
</organism>
<accession>A0AA96ZSQ5</accession>
<protein>
    <recommendedName>
        <fullName evidence="1">HNH nuclease domain-containing protein</fullName>
    </recommendedName>
</protein>
<dbReference type="CDD" id="cd00085">
    <property type="entry name" value="HNHc"/>
    <property type="match status" value="1"/>
</dbReference>
<proteinExistence type="predicted"/>
<evidence type="ECO:0000313" key="3">
    <source>
        <dbReference type="Proteomes" id="UP001302978"/>
    </source>
</evidence>
<dbReference type="Gene3D" id="1.10.30.50">
    <property type="match status" value="1"/>
</dbReference>
<dbReference type="GO" id="GO:0004519">
    <property type="term" value="F:endonuclease activity"/>
    <property type="evidence" value="ECO:0007669"/>
    <property type="project" value="InterPro"/>
</dbReference>
<name>A0AA96ZSQ5_9EURY</name>
<dbReference type="Pfam" id="PF01844">
    <property type="entry name" value="HNH"/>
    <property type="match status" value="1"/>
</dbReference>
<dbReference type="Proteomes" id="UP001302978">
    <property type="component" value="Chromosome"/>
</dbReference>
<dbReference type="GO" id="GO:0003676">
    <property type="term" value="F:nucleic acid binding"/>
    <property type="evidence" value="ECO:0007669"/>
    <property type="project" value="InterPro"/>
</dbReference>
<sequence>MTQYVFRKFKISRTCSKNFVDYTSYRSYLKEDFHHRCAYCNLLDTAITTPFEIDHYIPEKIFKDVRPELKYEYANLMYSCKKCNGAKLHQYDGDGTCSSIVNELFYDPSTVDLNNYFYRNEYGTISSDDPKGLKMINLLHLHRSIHNMAWICEEIDQTLDRINSKLKNPSNVTPELIKSKQILSDYSLLCKQVFISNYNNSNFSL</sequence>
<dbReference type="GO" id="GO:0008270">
    <property type="term" value="F:zinc ion binding"/>
    <property type="evidence" value="ECO:0007669"/>
    <property type="project" value="InterPro"/>
</dbReference>
<dbReference type="EMBL" id="CP131059">
    <property type="protein sequence ID" value="WNY23719.1"/>
    <property type="molecule type" value="Genomic_DNA"/>
</dbReference>
<keyword evidence="3" id="KW-1185">Reference proteome</keyword>
<dbReference type="SMART" id="SM00507">
    <property type="entry name" value="HNHc"/>
    <property type="match status" value="1"/>
</dbReference>
<dbReference type="RefSeq" id="WP_316556862.1">
    <property type="nucleotide sequence ID" value="NZ_CP131059.1"/>
</dbReference>
<gene>
    <name evidence="2" type="ORF">MmiHf6_10330</name>
</gene>
<dbReference type="AlphaFoldDB" id="A0AA96ZSQ5"/>
<reference evidence="2 3" key="1">
    <citation type="submission" date="2023-07" db="EMBL/GenBank/DDBJ databases">
        <title>Closed genoem sequence of Methanomicrococcus sp. Hf6.</title>
        <authorList>
            <person name="Poehlein A."/>
            <person name="Protasov E."/>
            <person name="Platt K."/>
            <person name="Reeh H."/>
            <person name="Daniel R."/>
            <person name="Brune A."/>
        </authorList>
    </citation>
    <scope>NUCLEOTIDE SEQUENCE [LARGE SCALE GENOMIC DNA]</scope>
    <source>
        <strain evidence="2 3">Hf6</strain>
    </source>
</reference>
<feature type="domain" description="HNH nuclease" evidence="1">
    <location>
        <begin position="24"/>
        <end position="85"/>
    </location>
</feature>
<evidence type="ECO:0000259" key="1">
    <source>
        <dbReference type="SMART" id="SM00507"/>
    </source>
</evidence>